<gene>
    <name evidence="1" type="ORF">PHYBOEH_003175</name>
</gene>
<evidence type="ECO:0000313" key="1">
    <source>
        <dbReference type="EMBL" id="KAG7395777.1"/>
    </source>
</evidence>
<dbReference type="Proteomes" id="UP000693981">
    <property type="component" value="Unassembled WGS sequence"/>
</dbReference>
<organism evidence="1 2">
    <name type="scientific">Phytophthora boehmeriae</name>
    <dbReference type="NCBI Taxonomy" id="109152"/>
    <lineage>
        <taxon>Eukaryota</taxon>
        <taxon>Sar</taxon>
        <taxon>Stramenopiles</taxon>
        <taxon>Oomycota</taxon>
        <taxon>Peronosporomycetes</taxon>
        <taxon>Peronosporales</taxon>
        <taxon>Peronosporaceae</taxon>
        <taxon>Phytophthora</taxon>
    </lineage>
</organism>
<evidence type="ECO:0000313" key="2">
    <source>
        <dbReference type="Proteomes" id="UP000693981"/>
    </source>
</evidence>
<dbReference type="OrthoDB" id="79524at2759"/>
<comment type="caution">
    <text evidence="1">The sequence shown here is derived from an EMBL/GenBank/DDBJ whole genome shotgun (WGS) entry which is preliminary data.</text>
</comment>
<sequence>MISLKTWRVDDSGTIAIVMIPAEASAWNDPRIVDSGLGSRVDCILGGWLITPTPWEGSCSVTWLMQANFGQCDPRAEFTGCQSRSTPRRCLHLWADEVVHLTQALGQVYDTEHYRQLGPLTTNAKVCGVTSPQPI</sequence>
<keyword evidence="2" id="KW-1185">Reference proteome</keyword>
<accession>A0A8T1WPE1</accession>
<protein>
    <submittedName>
        <fullName evidence="1">Uncharacterized protein</fullName>
    </submittedName>
</protein>
<reference evidence="1" key="1">
    <citation type="submission" date="2021-02" db="EMBL/GenBank/DDBJ databases">
        <authorList>
            <person name="Palmer J.M."/>
        </authorList>
    </citation>
    <scope>NUCLEOTIDE SEQUENCE</scope>
    <source>
        <strain evidence="1">SCRP23</strain>
    </source>
</reference>
<proteinExistence type="predicted"/>
<dbReference type="EMBL" id="JAGDFL010000188">
    <property type="protein sequence ID" value="KAG7395777.1"/>
    <property type="molecule type" value="Genomic_DNA"/>
</dbReference>
<name>A0A8T1WPE1_9STRA</name>
<dbReference type="AlphaFoldDB" id="A0A8T1WPE1"/>